<dbReference type="PANTHER" id="PTHR33383:SF1">
    <property type="entry name" value="MEMBRANE PROTEIN INSERTION EFFICIENCY FACTOR-RELATED"/>
    <property type="match status" value="1"/>
</dbReference>
<evidence type="ECO:0000313" key="1">
    <source>
        <dbReference type="EMBL" id="ERN07923.1"/>
    </source>
</evidence>
<dbReference type="HOGENOM" id="CLU_1344875_0_0_1"/>
<dbReference type="Gramene" id="ERN07923">
    <property type="protein sequence ID" value="ERN07923"/>
    <property type="gene ID" value="AMTR_s00012p00239930"/>
</dbReference>
<evidence type="ECO:0008006" key="3">
    <source>
        <dbReference type="Google" id="ProtNLM"/>
    </source>
</evidence>
<dbReference type="HAMAP" id="MF_00386">
    <property type="entry name" value="UPF0161_YidD"/>
    <property type="match status" value="1"/>
</dbReference>
<dbReference type="PANTHER" id="PTHR33383">
    <property type="entry name" value="MEMBRANE PROTEIN INSERTION EFFICIENCY FACTOR-RELATED"/>
    <property type="match status" value="1"/>
</dbReference>
<dbReference type="Pfam" id="PF01809">
    <property type="entry name" value="YidD"/>
    <property type="match status" value="1"/>
</dbReference>
<name>W1PIU7_AMBTC</name>
<proteinExistence type="inferred from homology"/>
<organism evidence="1 2">
    <name type="scientific">Amborella trichopoda</name>
    <dbReference type="NCBI Taxonomy" id="13333"/>
    <lineage>
        <taxon>Eukaryota</taxon>
        <taxon>Viridiplantae</taxon>
        <taxon>Streptophyta</taxon>
        <taxon>Embryophyta</taxon>
        <taxon>Tracheophyta</taxon>
        <taxon>Spermatophyta</taxon>
        <taxon>Magnoliopsida</taxon>
        <taxon>Amborellales</taxon>
        <taxon>Amborellaceae</taxon>
        <taxon>Amborella</taxon>
    </lineage>
</organism>
<accession>W1PIU7</accession>
<dbReference type="SMART" id="SM01234">
    <property type="entry name" value="Haemolytic"/>
    <property type="match status" value="1"/>
</dbReference>
<dbReference type="AlphaFoldDB" id="W1PIU7"/>
<gene>
    <name evidence="1" type="ORF">AMTR_s00012p00239930</name>
</gene>
<evidence type="ECO:0000313" key="2">
    <source>
        <dbReference type="Proteomes" id="UP000017836"/>
    </source>
</evidence>
<protein>
    <recommendedName>
        <fullName evidence="3">Membrane protein insertion efficiency factor YidD</fullName>
    </recommendedName>
</protein>
<sequence length="204" mass="23427">MAFSLALNPAITSVCLSSHEIENRNSQISVLTLNFVHKSTKTCRRGWTIMDSQRDSNHKTENDGEVPDVGVKVALSMLRFYKREISPLLPKSCRYIPSCSEYSMEAYKRYGVLKGTVLTAWRLCRCNPLVMSSLEKFGSLKQFPLFQTSEMPVRLYLPLQFVESIALSVECSIIGFFRDSEIPFEARRKTTFLLCIRYRCNQQV</sequence>
<dbReference type="eggNOG" id="ENOG502S1FR">
    <property type="taxonomic scope" value="Eukaryota"/>
</dbReference>
<reference evidence="2" key="1">
    <citation type="journal article" date="2013" name="Science">
        <title>The Amborella genome and the evolution of flowering plants.</title>
        <authorList>
            <consortium name="Amborella Genome Project"/>
        </authorList>
    </citation>
    <scope>NUCLEOTIDE SEQUENCE [LARGE SCALE GENOMIC DNA]</scope>
</reference>
<dbReference type="InterPro" id="IPR002696">
    <property type="entry name" value="Membr_insert_effic_factor_YidD"/>
</dbReference>
<dbReference type="NCBIfam" id="TIGR00278">
    <property type="entry name" value="membrane protein insertion efficiency factor YidD"/>
    <property type="match status" value="1"/>
</dbReference>
<keyword evidence="2" id="KW-1185">Reference proteome</keyword>
<dbReference type="Proteomes" id="UP000017836">
    <property type="component" value="Unassembled WGS sequence"/>
</dbReference>
<dbReference type="EMBL" id="KI393609">
    <property type="protein sequence ID" value="ERN07923.1"/>
    <property type="molecule type" value="Genomic_DNA"/>
</dbReference>